<name>A0A8S0ZP83_ARCPL</name>
<feature type="compositionally biased region" description="Basic and acidic residues" evidence="1">
    <location>
        <begin position="228"/>
        <end position="237"/>
    </location>
</feature>
<evidence type="ECO:0000313" key="2">
    <source>
        <dbReference type="EMBL" id="CAB3235103.1"/>
    </source>
</evidence>
<reference evidence="2 3" key="1">
    <citation type="submission" date="2020-04" db="EMBL/GenBank/DDBJ databases">
        <authorList>
            <person name="Wallbank WR R."/>
            <person name="Pardo Diaz C."/>
            <person name="Kozak K."/>
            <person name="Martin S."/>
            <person name="Jiggins C."/>
            <person name="Moest M."/>
            <person name="Warren A I."/>
            <person name="Byers J.R.P. K."/>
            <person name="Montejo-Kovacevich G."/>
            <person name="Yen C E."/>
        </authorList>
    </citation>
    <scope>NUCLEOTIDE SEQUENCE [LARGE SCALE GENOMIC DNA]</scope>
</reference>
<evidence type="ECO:0000256" key="1">
    <source>
        <dbReference type="SAM" id="MobiDB-lite"/>
    </source>
</evidence>
<organism evidence="2 3">
    <name type="scientific">Arctia plantaginis</name>
    <name type="common">Wood tiger moth</name>
    <name type="synonym">Phalaena plantaginis</name>
    <dbReference type="NCBI Taxonomy" id="874455"/>
    <lineage>
        <taxon>Eukaryota</taxon>
        <taxon>Metazoa</taxon>
        <taxon>Ecdysozoa</taxon>
        <taxon>Arthropoda</taxon>
        <taxon>Hexapoda</taxon>
        <taxon>Insecta</taxon>
        <taxon>Pterygota</taxon>
        <taxon>Neoptera</taxon>
        <taxon>Endopterygota</taxon>
        <taxon>Lepidoptera</taxon>
        <taxon>Glossata</taxon>
        <taxon>Ditrysia</taxon>
        <taxon>Noctuoidea</taxon>
        <taxon>Erebidae</taxon>
        <taxon>Arctiinae</taxon>
        <taxon>Arctia</taxon>
    </lineage>
</organism>
<keyword evidence="3" id="KW-1185">Reference proteome</keyword>
<evidence type="ECO:0000313" key="3">
    <source>
        <dbReference type="Proteomes" id="UP000494106"/>
    </source>
</evidence>
<sequence length="361" mass="40358">MTVVVANPQFPIYPMFGQPPMMSMMPARPPMMPMMPGPPPMMPMMPGPPPMMPVPSPLMPAQPSIDSILPPSPPLNLQMQIGFAIVSDDEATSTTTEVATTTDKSKNDEIAIALPMPMPFPMPMPAPSPVLFAVPGMMSSVCQKNRKHPNCPPCPPCSCSPCTPSFFSYCSSCHQKCRCRNPKDVPLVPPPRAPFPLPGPAFPMPYPGHFPNSPFIPYPPFIGRPKSPKNEKSREENSECDSSEDYWKKKKKKKLNRKHNYSKYRRSNRRLDLDRSDNMIAEPVLNFMSSDGRVKLERRLSKSDVSLLMGDDSLQNFQITTVEPIKRVITYPYISKGKKKIMFRPPADMMIGNLSVSFNTK</sequence>
<dbReference type="EMBL" id="CADEBC010000485">
    <property type="protein sequence ID" value="CAB3235103.1"/>
    <property type="molecule type" value="Genomic_DNA"/>
</dbReference>
<gene>
    <name evidence="2" type="ORF">APLA_LOCUS5928</name>
</gene>
<accession>A0A8S0ZP83</accession>
<proteinExistence type="predicted"/>
<dbReference type="OrthoDB" id="7493244at2759"/>
<protein>
    <submittedName>
        <fullName evidence="2">Uncharacterized protein</fullName>
    </submittedName>
</protein>
<comment type="caution">
    <text evidence="2">The sequence shown here is derived from an EMBL/GenBank/DDBJ whole genome shotgun (WGS) entry which is preliminary data.</text>
</comment>
<feature type="region of interest" description="Disordered" evidence="1">
    <location>
        <begin position="221"/>
        <end position="243"/>
    </location>
</feature>
<dbReference type="AlphaFoldDB" id="A0A8S0ZP83"/>
<dbReference type="Proteomes" id="UP000494106">
    <property type="component" value="Unassembled WGS sequence"/>
</dbReference>